<dbReference type="InterPro" id="IPR029068">
    <property type="entry name" value="Glyas_Bleomycin-R_OHBP_Dase"/>
</dbReference>
<name>A0ABP7VJB7_9ACTN</name>
<dbReference type="InterPro" id="IPR037523">
    <property type="entry name" value="VOC_core"/>
</dbReference>
<accession>A0ABP7VJB7</accession>
<sequence>MGTITGSGRSSPYSDDMSDDESYELLGFDNVLLPVGDLGEAVRFYELAGFAVGFRLDEAGIALLKVGGETPGILLRYEETLGHRSPPWPSPRVWLEVPDARAAARALGDAGIAPLDEPASVATGWTVEIADPWGNVIGFTDYTKRPALARRP</sequence>
<dbReference type="Gene3D" id="3.10.180.10">
    <property type="entry name" value="2,3-Dihydroxybiphenyl 1,2-Dioxygenase, domain 1"/>
    <property type="match status" value="1"/>
</dbReference>
<dbReference type="CDD" id="cd06587">
    <property type="entry name" value="VOC"/>
    <property type="match status" value="1"/>
</dbReference>
<gene>
    <name evidence="2" type="ORF">GCM10022233_50370</name>
</gene>
<feature type="domain" description="VOC" evidence="1">
    <location>
        <begin position="27"/>
        <end position="142"/>
    </location>
</feature>
<keyword evidence="3" id="KW-1185">Reference proteome</keyword>
<dbReference type="InterPro" id="IPR004360">
    <property type="entry name" value="Glyas_Fos-R_dOase_dom"/>
</dbReference>
<dbReference type="SUPFAM" id="SSF54593">
    <property type="entry name" value="Glyoxalase/Bleomycin resistance protein/Dihydroxybiphenyl dioxygenase"/>
    <property type="match status" value="1"/>
</dbReference>
<protein>
    <submittedName>
        <fullName evidence="2">VOC family protein</fullName>
    </submittedName>
</protein>
<dbReference type="EMBL" id="BAAAZY010000012">
    <property type="protein sequence ID" value="GAA4068443.1"/>
    <property type="molecule type" value="Genomic_DNA"/>
</dbReference>
<dbReference type="Proteomes" id="UP001499984">
    <property type="component" value="Unassembled WGS sequence"/>
</dbReference>
<dbReference type="PROSITE" id="PS51819">
    <property type="entry name" value="VOC"/>
    <property type="match status" value="1"/>
</dbReference>
<evidence type="ECO:0000313" key="3">
    <source>
        <dbReference type="Proteomes" id="UP001499984"/>
    </source>
</evidence>
<comment type="caution">
    <text evidence="2">The sequence shown here is derived from an EMBL/GenBank/DDBJ whole genome shotgun (WGS) entry which is preliminary data.</text>
</comment>
<proteinExistence type="predicted"/>
<evidence type="ECO:0000259" key="1">
    <source>
        <dbReference type="PROSITE" id="PS51819"/>
    </source>
</evidence>
<organism evidence="2 3">
    <name type="scientific">Streptomyces shaanxiensis</name>
    <dbReference type="NCBI Taxonomy" id="653357"/>
    <lineage>
        <taxon>Bacteria</taxon>
        <taxon>Bacillati</taxon>
        <taxon>Actinomycetota</taxon>
        <taxon>Actinomycetes</taxon>
        <taxon>Kitasatosporales</taxon>
        <taxon>Streptomycetaceae</taxon>
        <taxon>Streptomyces</taxon>
    </lineage>
</organism>
<evidence type="ECO:0000313" key="2">
    <source>
        <dbReference type="EMBL" id="GAA4068443.1"/>
    </source>
</evidence>
<dbReference type="Pfam" id="PF00903">
    <property type="entry name" value="Glyoxalase"/>
    <property type="match status" value="1"/>
</dbReference>
<reference evidence="3" key="1">
    <citation type="journal article" date="2019" name="Int. J. Syst. Evol. Microbiol.">
        <title>The Global Catalogue of Microorganisms (GCM) 10K type strain sequencing project: providing services to taxonomists for standard genome sequencing and annotation.</title>
        <authorList>
            <consortium name="The Broad Institute Genomics Platform"/>
            <consortium name="The Broad Institute Genome Sequencing Center for Infectious Disease"/>
            <person name="Wu L."/>
            <person name="Ma J."/>
        </authorList>
    </citation>
    <scope>NUCLEOTIDE SEQUENCE [LARGE SCALE GENOMIC DNA]</scope>
    <source>
        <strain evidence="3">JCM 16925</strain>
    </source>
</reference>